<dbReference type="KEGG" id="tva:4768667"/>
<accession>A2E9G8</accession>
<dbReference type="Pfam" id="PF16916">
    <property type="entry name" value="ZT_dimer"/>
    <property type="match status" value="1"/>
</dbReference>
<dbReference type="OrthoDB" id="78296at2759"/>
<dbReference type="RefSeq" id="XP_001322955.1">
    <property type="nucleotide sequence ID" value="XM_001322920.1"/>
</dbReference>
<reference evidence="9" key="2">
    <citation type="journal article" date="2007" name="Science">
        <title>Draft genome sequence of the sexually transmitted pathogen Trichomonas vaginalis.</title>
        <authorList>
            <person name="Carlton J.M."/>
            <person name="Hirt R.P."/>
            <person name="Silva J.C."/>
            <person name="Delcher A.L."/>
            <person name="Schatz M."/>
            <person name="Zhao Q."/>
            <person name="Wortman J.R."/>
            <person name="Bidwell S.L."/>
            <person name="Alsmark U.C.M."/>
            <person name="Besteiro S."/>
            <person name="Sicheritz-Ponten T."/>
            <person name="Noel C.J."/>
            <person name="Dacks J.B."/>
            <person name="Foster P.G."/>
            <person name="Simillion C."/>
            <person name="Van de Peer Y."/>
            <person name="Miranda-Saavedra D."/>
            <person name="Barton G.J."/>
            <person name="Westrop G.D."/>
            <person name="Mueller S."/>
            <person name="Dessi D."/>
            <person name="Fiori P.L."/>
            <person name="Ren Q."/>
            <person name="Paulsen I."/>
            <person name="Zhang H."/>
            <person name="Bastida-Corcuera F.D."/>
            <person name="Simoes-Barbosa A."/>
            <person name="Brown M.T."/>
            <person name="Hayes R.D."/>
            <person name="Mukherjee M."/>
            <person name="Okumura C.Y."/>
            <person name="Schneider R."/>
            <person name="Smith A.J."/>
            <person name="Vanacova S."/>
            <person name="Villalvazo M."/>
            <person name="Haas B.J."/>
            <person name="Pertea M."/>
            <person name="Feldblyum T.V."/>
            <person name="Utterback T.R."/>
            <person name="Shu C.L."/>
            <person name="Osoegawa K."/>
            <person name="de Jong P.J."/>
            <person name="Hrdy I."/>
            <person name="Horvathova L."/>
            <person name="Zubacova Z."/>
            <person name="Dolezal P."/>
            <person name="Malik S.B."/>
            <person name="Logsdon J.M. Jr."/>
            <person name="Henze K."/>
            <person name="Gupta A."/>
            <person name="Wang C.C."/>
            <person name="Dunne R.L."/>
            <person name="Upcroft J.A."/>
            <person name="Upcroft P."/>
            <person name="White O."/>
            <person name="Salzberg S.L."/>
            <person name="Tang P."/>
            <person name="Chiu C.-H."/>
            <person name="Lee Y.-S."/>
            <person name="Embley T.M."/>
            <person name="Coombs G.H."/>
            <person name="Mottram J.C."/>
            <person name="Tachezy J."/>
            <person name="Fraser-Liggett C.M."/>
            <person name="Johnson P.J."/>
        </authorList>
    </citation>
    <scope>NUCLEOTIDE SEQUENCE [LARGE SCALE GENOMIC DNA]</scope>
    <source>
        <strain evidence="9">G3</strain>
    </source>
</reference>
<evidence type="ECO:0000256" key="4">
    <source>
        <dbReference type="ARBA" id="ARBA00022989"/>
    </source>
</evidence>
<evidence type="ECO:0000313" key="9">
    <source>
        <dbReference type="EMBL" id="EAY10732.1"/>
    </source>
</evidence>
<dbReference type="PANTHER" id="PTHR43840">
    <property type="entry name" value="MITOCHONDRIAL METAL TRANSPORTER 1-RELATED"/>
    <property type="match status" value="1"/>
</dbReference>
<dbReference type="Pfam" id="PF01545">
    <property type="entry name" value="Cation_efflux"/>
    <property type="match status" value="1"/>
</dbReference>
<protein>
    <submittedName>
        <fullName evidence="9">Cation efflux family protein</fullName>
    </submittedName>
</protein>
<sequence length="422" mass="46989">MTNLCPLCNRSPISMQVGCCDTCGEMMNGKVGDQITSQISLSSPIIPSDVIDNCSVAVSRSLSGTTSWCSSDIKKKKLKYYEEMGNWIDNIEVLENIDINSPLPIDKNEAPKTIRVATYLSFLINLFLLLAKSIAISSSISYTIISSLVDSCLDLIAGMIISCTAAHSKFTLDDLKKYPLGKSRIPVVGILVFSILMACCALYIAIQCIMSLIEHEPSPPTTHTAIHVMWWTIFTKLAMTIVYSLLDHPITDTLAEDHRNDVLTNSLGLFMYWGGAHFYWWMDSVGGIILSAFVLQSWVQTALENAQMLMGQSAPDELIRSITYVAASHHPLIIGVEQVIAFQVGPNFMAEVHIILPDNLPLRITHHIGETLQLKIERIPEIERAWVHIDTETHNDCEHVLTMRTSNSIPSFSDNYNHFQSV</sequence>
<evidence type="ECO:0000259" key="7">
    <source>
        <dbReference type="Pfam" id="PF01545"/>
    </source>
</evidence>
<dbReference type="OMA" id="CTWIAYS"/>
<evidence type="ECO:0000256" key="6">
    <source>
        <dbReference type="SAM" id="Phobius"/>
    </source>
</evidence>
<feature type="transmembrane region" description="Helical" evidence="6">
    <location>
        <begin position="116"/>
        <end position="136"/>
    </location>
</feature>
<proteinExistence type="predicted"/>
<feature type="transmembrane region" description="Helical" evidence="6">
    <location>
        <begin position="187"/>
        <end position="213"/>
    </location>
</feature>
<dbReference type="EMBL" id="DS113333">
    <property type="protein sequence ID" value="EAY10732.1"/>
    <property type="molecule type" value="Genomic_DNA"/>
</dbReference>
<evidence type="ECO:0000313" key="10">
    <source>
        <dbReference type="Proteomes" id="UP000001542"/>
    </source>
</evidence>
<name>A2E9G8_TRIV3</name>
<dbReference type="STRING" id="5722.A2E9G8"/>
<dbReference type="AlphaFoldDB" id="A2E9G8"/>
<evidence type="ECO:0000256" key="2">
    <source>
        <dbReference type="ARBA" id="ARBA00022448"/>
    </source>
</evidence>
<dbReference type="eggNOG" id="KOG1485">
    <property type="taxonomic scope" value="Eukaryota"/>
</dbReference>
<comment type="subcellular location">
    <subcellularLocation>
        <location evidence="1">Membrane</location>
        <topology evidence="1">Multi-pass membrane protein</topology>
    </subcellularLocation>
</comment>
<feature type="transmembrane region" description="Helical" evidence="6">
    <location>
        <begin position="278"/>
        <end position="299"/>
    </location>
</feature>
<dbReference type="InterPro" id="IPR036837">
    <property type="entry name" value="Cation_efflux_CTD_sf"/>
</dbReference>
<dbReference type="Proteomes" id="UP000001542">
    <property type="component" value="Unassembled WGS sequence"/>
</dbReference>
<gene>
    <name evidence="9" type="ORF">TVAG_364570</name>
</gene>
<keyword evidence="10" id="KW-1185">Reference proteome</keyword>
<dbReference type="InterPro" id="IPR027470">
    <property type="entry name" value="Cation_efflux_CTD"/>
</dbReference>
<keyword evidence="2" id="KW-0813">Transport</keyword>
<dbReference type="GO" id="GO:0016020">
    <property type="term" value="C:membrane"/>
    <property type="evidence" value="ECO:0000318"/>
    <property type="project" value="GO_Central"/>
</dbReference>
<dbReference type="SUPFAM" id="SSF160240">
    <property type="entry name" value="Cation efflux protein cytoplasmic domain-like"/>
    <property type="match status" value="1"/>
</dbReference>
<evidence type="ECO:0000256" key="3">
    <source>
        <dbReference type="ARBA" id="ARBA00022692"/>
    </source>
</evidence>
<dbReference type="Gene3D" id="1.20.1510.10">
    <property type="entry name" value="Cation efflux protein transmembrane domain"/>
    <property type="match status" value="1"/>
</dbReference>
<dbReference type="SUPFAM" id="SSF161111">
    <property type="entry name" value="Cation efflux protein transmembrane domain-like"/>
    <property type="match status" value="1"/>
</dbReference>
<dbReference type="SMR" id="A2E9G8"/>
<dbReference type="Gene3D" id="3.30.70.1350">
    <property type="entry name" value="Cation efflux protein, cytoplasmic domain"/>
    <property type="match status" value="1"/>
</dbReference>
<keyword evidence="3 6" id="KW-0812">Transmembrane</keyword>
<keyword evidence="4 6" id="KW-1133">Transmembrane helix</keyword>
<organism evidence="9 10">
    <name type="scientific">Trichomonas vaginalis (strain ATCC PRA-98 / G3)</name>
    <dbReference type="NCBI Taxonomy" id="412133"/>
    <lineage>
        <taxon>Eukaryota</taxon>
        <taxon>Metamonada</taxon>
        <taxon>Parabasalia</taxon>
        <taxon>Trichomonadida</taxon>
        <taxon>Trichomonadidae</taxon>
        <taxon>Trichomonas</taxon>
    </lineage>
</organism>
<feature type="transmembrane region" description="Helical" evidence="6">
    <location>
        <begin position="225"/>
        <end position="246"/>
    </location>
</feature>
<dbReference type="VEuPathDB" id="TrichDB:TVAG_364570"/>
<dbReference type="InterPro" id="IPR058533">
    <property type="entry name" value="Cation_efflux_TM"/>
</dbReference>
<feature type="domain" description="Cation efflux protein transmembrane" evidence="7">
    <location>
        <begin position="119"/>
        <end position="310"/>
    </location>
</feature>
<feature type="domain" description="Cation efflux protein cytoplasmic" evidence="8">
    <location>
        <begin position="315"/>
        <end position="391"/>
    </location>
</feature>
<dbReference type="PANTHER" id="PTHR43840:SF13">
    <property type="entry name" value="CATION EFFLUX PROTEIN CYTOPLASMIC DOMAIN-CONTAINING PROTEIN"/>
    <property type="match status" value="1"/>
</dbReference>
<dbReference type="InParanoid" id="A2E9G8"/>
<dbReference type="InterPro" id="IPR027469">
    <property type="entry name" value="Cation_efflux_TMD_sf"/>
</dbReference>
<keyword evidence="5 6" id="KW-0472">Membrane</keyword>
<reference evidence="9" key="1">
    <citation type="submission" date="2006-10" db="EMBL/GenBank/DDBJ databases">
        <authorList>
            <person name="Amadeo P."/>
            <person name="Zhao Q."/>
            <person name="Wortman J."/>
            <person name="Fraser-Liggett C."/>
            <person name="Carlton J."/>
        </authorList>
    </citation>
    <scope>NUCLEOTIDE SEQUENCE</scope>
    <source>
        <strain evidence="9">G3</strain>
    </source>
</reference>
<dbReference type="GO" id="GO:0008324">
    <property type="term" value="F:monoatomic cation transmembrane transporter activity"/>
    <property type="evidence" value="ECO:0000318"/>
    <property type="project" value="GO_Central"/>
</dbReference>
<evidence type="ECO:0000256" key="1">
    <source>
        <dbReference type="ARBA" id="ARBA00004141"/>
    </source>
</evidence>
<evidence type="ECO:0000256" key="5">
    <source>
        <dbReference type="ARBA" id="ARBA00023136"/>
    </source>
</evidence>
<evidence type="ECO:0000259" key="8">
    <source>
        <dbReference type="Pfam" id="PF16916"/>
    </source>
</evidence>
<dbReference type="InterPro" id="IPR050291">
    <property type="entry name" value="CDF_Transporter"/>
</dbReference>
<feature type="transmembrane region" description="Helical" evidence="6">
    <location>
        <begin position="142"/>
        <end position="166"/>
    </location>
</feature>
<dbReference type="VEuPathDB" id="TrichDB:TVAGG3_0001100"/>